<keyword evidence="4" id="KW-1185">Reference proteome</keyword>
<protein>
    <submittedName>
        <fullName evidence="3">Uncharacterized SAM-binding protein YcdF (DUF218 family)</fullName>
    </submittedName>
</protein>
<dbReference type="OrthoDB" id="9809813at2"/>
<name>A0A2W7IIP8_9PROT</name>
<dbReference type="Pfam" id="PF02698">
    <property type="entry name" value="DUF218"/>
    <property type="match status" value="1"/>
</dbReference>
<keyword evidence="1" id="KW-1133">Transmembrane helix</keyword>
<dbReference type="PANTHER" id="PTHR30336:SF4">
    <property type="entry name" value="ENVELOPE BIOGENESIS FACTOR ELYC"/>
    <property type="match status" value="1"/>
</dbReference>
<evidence type="ECO:0000313" key="4">
    <source>
        <dbReference type="Proteomes" id="UP000249688"/>
    </source>
</evidence>
<dbReference type="CDD" id="cd06259">
    <property type="entry name" value="YdcF-like"/>
    <property type="match status" value="1"/>
</dbReference>
<accession>A0A2W7IIP8</accession>
<dbReference type="GO" id="GO:0043164">
    <property type="term" value="P:Gram-negative-bacterium-type cell wall biogenesis"/>
    <property type="evidence" value="ECO:0007669"/>
    <property type="project" value="TreeGrafter"/>
</dbReference>
<dbReference type="EMBL" id="QKYU01000008">
    <property type="protein sequence ID" value="PZW46770.1"/>
    <property type="molecule type" value="Genomic_DNA"/>
</dbReference>
<dbReference type="Proteomes" id="UP000249688">
    <property type="component" value="Unassembled WGS sequence"/>
</dbReference>
<proteinExistence type="predicted"/>
<dbReference type="RefSeq" id="WP_146422768.1">
    <property type="nucleotide sequence ID" value="NZ_QKYU01000008.1"/>
</dbReference>
<reference evidence="3 4" key="1">
    <citation type="submission" date="2018-06" db="EMBL/GenBank/DDBJ databases">
        <title>Genomic Encyclopedia of Archaeal and Bacterial Type Strains, Phase II (KMG-II): from individual species to whole genera.</title>
        <authorList>
            <person name="Goeker M."/>
        </authorList>
    </citation>
    <scope>NUCLEOTIDE SEQUENCE [LARGE SCALE GENOMIC DNA]</scope>
    <source>
        <strain evidence="3 4">DSM 24525</strain>
    </source>
</reference>
<dbReference type="Gene3D" id="3.40.50.620">
    <property type="entry name" value="HUPs"/>
    <property type="match status" value="1"/>
</dbReference>
<evidence type="ECO:0000313" key="3">
    <source>
        <dbReference type="EMBL" id="PZW46770.1"/>
    </source>
</evidence>
<comment type="caution">
    <text evidence="3">The sequence shown here is derived from an EMBL/GenBank/DDBJ whole genome shotgun (WGS) entry which is preliminary data.</text>
</comment>
<gene>
    <name evidence="3" type="ORF">C8P66_10849</name>
</gene>
<dbReference type="InterPro" id="IPR014729">
    <property type="entry name" value="Rossmann-like_a/b/a_fold"/>
</dbReference>
<evidence type="ECO:0000259" key="2">
    <source>
        <dbReference type="Pfam" id="PF02698"/>
    </source>
</evidence>
<dbReference type="InterPro" id="IPR003848">
    <property type="entry name" value="DUF218"/>
</dbReference>
<dbReference type="GO" id="GO:0000270">
    <property type="term" value="P:peptidoglycan metabolic process"/>
    <property type="evidence" value="ECO:0007669"/>
    <property type="project" value="TreeGrafter"/>
</dbReference>
<keyword evidence="1" id="KW-0812">Transmembrane</keyword>
<organism evidence="3 4">
    <name type="scientific">Humitalea rosea</name>
    <dbReference type="NCBI Taxonomy" id="990373"/>
    <lineage>
        <taxon>Bacteria</taxon>
        <taxon>Pseudomonadati</taxon>
        <taxon>Pseudomonadota</taxon>
        <taxon>Alphaproteobacteria</taxon>
        <taxon>Acetobacterales</taxon>
        <taxon>Roseomonadaceae</taxon>
        <taxon>Humitalea</taxon>
    </lineage>
</organism>
<feature type="transmembrane region" description="Helical" evidence="1">
    <location>
        <begin position="42"/>
        <end position="64"/>
    </location>
</feature>
<feature type="transmembrane region" description="Helical" evidence="1">
    <location>
        <begin position="12"/>
        <end position="36"/>
    </location>
</feature>
<dbReference type="GO" id="GO:0005886">
    <property type="term" value="C:plasma membrane"/>
    <property type="evidence" value="ECO:0007669"/>
    <property type="project" value="TreeGrafter"/>
</dbReference>
<dbReference type="AlphaFoldDB" id="A0A2W7IIP8"/>
<dbReference type="InterPro" id="IPR051599">
    <property type="entry name" value="Cell_Envelope_Assoc"/>
</dbReference>
<evidence type="ECO:0000256" key="1">
    <source>
        <dbReference type="SAM" id="Phobius"/>
    </source>
</evidence>
<dbReference type="PANTHER" id="PTHR30336">
    <property type="entry name" value="INNER MEMBRANE PROTEIN, PROBABLE PERMEASE"/>
    <property type="match status" value="1"/>
</dbReference>
<keyword evidence="1" id="KW-0472">Membrane</keyword>
<sequence length="250" mass="26190">MPAVLSLQQVLTALVLPPLGLVIACLFGGILAWGGARRAGPWVVLSAALVLLLATPAIAGLLMFSLERELGRDTAQQGPASPGAIIVLGAEVAHGSGGAEVGPLTLERLRAGAALHRRTGLPLLVTGGVLSPGDPAIAVLMARSLAEDFGTPARWIEAHAADTRDNAAFSAALLRADGIGSAYVVSHAWHLPRALAAFARQGLATVPAPLRLGRAPDLSWADWMPRPDRLPESWFALREWVGRLVYALRD</sequence>
<feature type="domain" description="DUF218" evidence="2">
    <location>
        <begin position="84"/>
        <end position="242"/>
    </location>
</feature>